<dbReference type="Gene3D" id="3.40.91.30">
    <property type="match status" value="1"/>
</dbReference>
<organism evidence="1 2">
    <name type="scientific">Halorubrum californiense DSM 19288</name>
    <dbReference type="NCBI Taxonomy" id="1227465"/>
    <lineage>
        <taxon>Archaea</taxon>
        <taxon>Methanobacteriati</taxon>
        <taxon>Methanobacteriota</taxon>
        <taxon>Stenosarchaea group</taxon>
        <taxon>Halobacteria</taxon>
        <taxon>Halobacteriales</taxon>
        <taxon>Haloferacaceae</taxon>
        <taxon>Halorubrum</taxon>
    </lineage>
</organism>
<keyword evidence="2" id="KW-1185">Reference proteome</keyword>
<dbReference type="SUPFAM" id="SSF52980">
    <property type="entry name" value="Restriction endonuclease-like"/>
    <property type="match status" value="1"/>
</dbReference>
<dbReference type="PATRIC" id="fig|1227465.4.peg.1973"/>
<dbReference type="GO" id="GO:0009036">
    <property type="term" value="F:type II site-specific deoxyribonuclease activity"/>
    <property type="evidence" value="ECO:0007669"/>
    <property type="project" value="InterPro"/>
</dbReference>
<sequence length="371" mass="42891">MAIQHSHFNQMWNATPDQGELAEHLREMLAKPESRGAAADRINEHAGLAQTYRENSIDAEPRYKPAMFFLSYFWHLQAPTEYPVYYVTTEHYLEDHDRFVQDGEWGEDYVEFIDTLDELINLATETTGADWEYRDISNAIYWDQEPRLEWEAEEEGQGPGEPSGVHEEVLGDFLPPVVSDLSAVAQRDSTAEAEYEEQDRDLAVVFEEKLHHSFRILGFDVEELGQGSGRQPDGIATAVRNDYAIIYDAKVRGDGYSISTDDRAIREYIERHARQLRDQGVRRIYFAIVSSTFTDPDRSTLRELRETTAVESIVFLSAELLEELMVLRLREPYLNLDDIRAVFGTRDGIFHREELNNVLPDWRDVTVDEFL</sequence>
<dbReference type="RefSeq" id="WP_008443287.1">
    <property type="nucleotide sequence ID" value="NZ_AOJK01000050.1"/>
</dbReference>
<dbReference type="GO" id="GO:0009307">
    <property type="term" value="P:DNA restriction-modification system"/>
    <property type="evidence" value="ECO:0007669"/>
    <property type="project" value="InterPro"/>
</dbReference>
<comment type="caution">
    <text evidence="1">The sequence shown here is derived from an EMBL/GenBank/DDBJ whole genome shotgun (WGS) entry which is preliminary data.</text>
</comment>
<dbReference type="AlphaFoldDB" id="M0E7P8"/>
<evidence type="ECO:0008006" key="3">
    <source>
        <dbReference type="Google" id="ProtNLM"/>
    </source>
</evidence>
<protein>
    <recommendedName>
        <fullName evidence="3">FokI cleavage domain-containing protein</fullName>
    </recommendedName>
</protein>
<proteinExistence type="predicted"/>
<name>M0E7P8_9EURY</name>
<dbReference type="InterPro" id="IPR011335">
    <property type="entry name" value="Restrct_endonuc-II-like"/>
</dbReference>
<reference evidence="1 2" key="1">
    <citation type="journal article" date="2014" name="PLoS Genet.">
        <title>Phylogenetically driven sequencing of extremely halophilic archaea reveals strategies for static and dynamic osmo-response.</title>
        <authorList>
            <person name="Becker E.A."/>
            <person name="Seitzer P.M."/>
            <person name="Tritt A."/>
            <person name="Larsen D."/>
            <person name="Krusor M."/>
            <person name="Yao A.I."/>
            <person name="Wu D."/>
            <person name="Madern D."/>
            <person name="Eisen J.A."/>
            <person name="Darling A.E."/>
            <person name="Facciotti M.T."/>
        </authorList>
    </citation>
    <scope>NUCLEOTIDE SEQUENCE [LARGE SCALE GENOMIC DNA]</scope>
    <source>
        <strain evidence="1 2">DSM 19288</strain>
    </source>
</reference>
<evidence type="ECO:0000313" key="1">
    <source>
        <dbReference type="EMBL" id="ELZ42942.1"/>
    </source>
</evidence>
<dbReference type="EMBL" id="AOJK01000050">
    <property type="protein sequence ID" value="ELZ42942.1"/>
    <property type="molecule type" value="Genomic_DNA"/>
</dbReference>
<dbReference type="Proteomes" id="UP000011586">
    <property type="component" value="Unassembled WGS sequence"/>
</dbReference>
<accession>M0E7P8</accession>
<evidence type="ECO:0000313" key="2">
    <source>
        <dbReference type="Proteomes" id="UP000011586"/>
    </source>
</evidence>
<gene>
    <name evidence="1" type="ORF">C463_10070</name>
</gene>
<dbReference type="OrthoDB" id="9837at2157"/>